<evidence type="ECO:0000313" key="1">
    <source>
        <dbReference type="EMBL" id="RUS75037.1"/>
    </source>
</evidence>
<dbReference type="Proteomes" id="UP000271974">
    <property type="component" value="Unassembled WGS sequence"/>
</dbReference>
<reference evidence="1 2" key="1">
    <citation type="submission" date="2019-01" db="EMBL/GenBank/DDBJ databases">
        <title>A draft genome assembly of the solar-powered sea slug Elysia chlorotica.</title>
        <authorList>
            <person name="Cai H."/>
            <person name="Li Q."/>
            <person name="Fang X."/>
            <person name="Li J."/>
            <person name="Curtis N.E."/>
            <person name="Altenburger A."/>
            <person name="Shibata T."/>
            <person name="Feng M."/>
            <person name="Maeda T."/>
            <person name="Schwartz J.A."/>
            <person name="Shigenobu S."/>
            <person name="Lundholm N."/>
            <person name="Nishiyama T."/>
            <person name="Yang H."/>
            <person name="Hasebe M."/>
            <person name="Li S."/>
            <person name="Pierce S.K."/>
            <person name="Wang J."/>
        </authorList>
    </citation>
    <scope>NUCLEOTIDE SEQUENCE [LARGE SCALE GENOMIC DNA]</scope>
    <source>
        <strain evidence="1">EC2010</strain>
        <tissue evidence="1">Whole organism of an adult</tissue>
    </source>
</reference>
<gene>
    <name evidence="1" type="ORF">EGW08_017218</name>
</gene>
<evidence type="ECO:0000313" key="2">
    <source>
        <dbReference type="Proteomes" id="UP000271974"/>
    </source>
</evidence>
<protein>
    <submittedName>
        <fullName evidence="1">Uncharacterized protein</fullName>
    </submittedName>
</protein>
<sequence length="319" mass="36950">MSKKDRRRVLAQIWGTPTSHDIDMVDEGDQIVVFSNYRGVVGWWMEIFKTYYPNIKCKEKGDTIKIKPTVGVTIKLNKTTRLMKVYGKDHWPWFVDTFEILLDIGNGDAVELPSEGGSISENSVTRYLQLNKDDEEVQDLLDRIPEGGGIMHHEFIMRLWKSLLDDWFGVGAAVYIVTPRIDSERLFQIMLLMIRNKGTGFKVTLMTPAKQIDGERFDKIMERTRRRIKEVQGQQGARLVSDVKLEWVMLSLNVQHSEFSTNFIAAHKDEEGEVLTTTAHFHKSHFHHQQKDNVSYCRLSPHDLRKNYLLPLNIGNNVF</sequence>
<keyword evidence="2" id="KW-1185">Reference proteome</keyword>
<name>A0A3S1H9T9_ELYCH</name>
<comment type="caution">
    <text evidence="1">The sequence shown here is derived from an EMBL/GenBank/DDBJ whole genome shotgun (WGS) entry which is preliminary data.</text>
</comment>
<dbReference type="AlphaFoldDB" id="A0A3S1H9T9"/>
<accession>A0A3S1H9T9</accession>
<dbReference type="OrthoDB" id="6275860at2759"/>
<proteinExistence type="predicted"/>
<organism evidence="1 2">
    <name type="scientific">Elysia chlorotica</name>
    <name type="common">Eastern emerald elysia</name>
    <name type="synonym">Sea slug</name>
    <dbReference type="NCBI Taxonomy" id="188477"/>
    <lineage>
        <taxon>Eukaryota</taxon>
        <taxon>Metazoa</taxon>
        <taxon>Spiralia</taxon>
        <taxon>Lophotrochozoa</taxon>
        <taxon>Mollusca</taxon>
        <taxon>Gastropoda</taxon>
        <taxon>Heterobranchia</taxon>
        <taxon>Euthyneura</taxon>
        <taxon>Panpulmonata</taxon>
        <taxon>Sacoglossa</taxon>
        <taxon>Placobranchoidea</taxon>
        <taxon>Plakobranchidae</taxon>
        <taxon>Elysia</taxon>
    </lineage>
</organism>
<dbReference type="EMBL" id="RQTK01000777">
    <property type="protein sequence ID" value="RUS75037.1"/>
    <property type="molecule type" value="Genomic_DNA"/>
</dbReference>